<dbReference type="InterPro" id="IPR011990">
    <property type="entry name" value="TPR-like_helical_dom_sf"/>
</dbReference>
<comment type="caution">
    <text evidence="1">The sequence shown here is derived from an EMBL/GenBank/DDBJ whole genome shotgun (WGS) entry which is preliminary data.</text>
</comment>
<name>A0A420UXT1_9ACTN</name>
<proteinExistence type="predicted"/>
<protein>
    <recommendedName>
        <fullName evidence="3">XRE family transcriptional regulator</fullName>
    </recommendedName>
</protein>
<evidence type="ECO:0000313" key="2">
    <source>
        <dbReference type="Proteomes" id="UP000028058"/>
    </source>
</evidence>
<dbReference type="EMBL" id="JNAD02000013">
    <property type="protein sequence ID" value="RKM92519.1"/>
    <property type="molecule type" value="Genomic_DNA"/>
</dbReference>
<dbReference type="Proteomes" id="UP000028058">
    <property type="component" value="Unassembled WGS sequence"/>
</dbReference>
<gene>
    <name evidence="1" type="ORF">SFRA_024275</name>
</gene>
<reference evidence="1 2" key="1">
    <citation type="journal article" date="2014" name="Genome Announc.">
        <title>Draft Genome Sequence of Streptomyces fradiae ATCC 19609, a Strain Highly Sensitive to Antibiotics.</title>
        <authorList>
            <person name="Bekker O.B."/>
            <person name="Klimina K.M."/>
            <person name="Vatlin A.A."/>
            <person name="Zakharevich N.V."/>
            <person name="Kasianov A.S."/>
            <person name="Danilenko V.N."/>
        </authorList>
    </citation>
    <scope>NUCLEOTIDE SEQUENCE [LARGE SCALE GENOMIC DNA]</scope>
    <source>
        <strain evidence="1 2">ATCC 19609</strain>
    </source>
</reference>
<evidence type="ECO:0008006" key="3">
    <source>
        <dbReference type="Google" id="ProtNLM"/>
    </source>
</evidence>
<keyword evidence="2" id="KW-1185">Reference proteome</keyword>
<dbReference type="SUPFAM" id="SSF48452">
    <property type="entry name" value="TPR-like"/>
    <property type="match status" value="1"/>
</dbReference>
<sequence length="321" mass="35553">MHRRNFVLSGALLFLLPALPETGRLGMSDIARIHEGEAQLTELDSRHGSAEIAGAAARYIAHVEQAMRRCIYGSRVQAELDQSLGNLCALAGWLSYDSGQHDKARHWWDSGLRHSLLARDSTLQARIWSYMARQAVDLGHGSEAVAIARAALDATRNRRDPRLSALLHNRTALGHAVDGRAARCEESLARAQKAWDRVSGEAPPWMAFVTPHEMLSQGSLCYGQLGRHARAVEWRREAIEQDDGPAFQRNSFADQVLLAQQLLASGEVEEATATGAKALGFLPRVRSPRWNKALSGFRDDLTARAPRQGEEFADRYRKAFA</sequence>
<accession>A0A420UXT1</accession>
<dbReference type="AlphaFoldDB" id="A0A420UXT1"/>
<evidence type="ECO:0000313" key="1">
    <source>
        <dbReference type="EMBL" id="RKM92519.1"/>
    </source>
</evidence>
<dbReference type="Gene3D" id="1.25.40.10">
    <property type="entry name" value="Tetratricopeptide repeat domain"/>
    <property type="match status" value="1"/>
</dbReference>
<organism evidence="1 2">
    <name type="scientific">Streptomyces xinghaiensis</name>
    <dbReference type="NCBI Taxonomy" id="1038928"/>
    <lineage>
        <taxon>Bacteria</taxon>
        <taxon>Bacillati</taxon>
        <taxon>Actinomycetota</taxon>
        <taxon>Actinomycetes</taxon>
        <taxon>Kitasatosporales</taxon>
        <taxon>Streptomycetaceae</taxon>
        <taxon>Streptomyces</taxon>
    </lineage>
</organism>